<reference evidence="2" key="1">
    <citation type="submission" date="2022-10" db="EMBL/GenBank/DDBJ databases">
        <title>The WGS of Solirubrobacter ginsenosidimutans DSM 21036.</title>
        <authorList>
            <person name="Jiang Z."/>
        </authorList>
    </citation>
    <scope>NUCLEOTIDE SEQUENCE</scope>
    <source>
        <strain evidence="2">DSM 21036</strain>
    </source>
</reference>
<dbReference type="EMBL" id="JAPDOD010000037">
    <property type="protein sequence ID" value="MDA0164724.1"/>
    <property type="molecule type" value="Genomic_DNA"/>
</dbReference>
<proteinExistence type="predicted"/>
<keyword evidence="3" id="KW-1185">Reference proteome</keyword>
<dbReference type="Pfam" id="PF00535">
    <property type="entry name" value="Glycos_transf_2"/>
    <property type="match status" value="1"/>
</dbReference>
<dbReference type="PANTHER" id="PTHR43179">
    <property type="entry name" value="RHAMNOSYLTRANSFERASE WBBL"/>
    <property type="match status" value="1"/>
</dbReference>
<comment type="caution">
    <text evidence="2">The sequence shown here is derived from an EMBL/GenBank/DDBJ whole genome shotgun (WGS) entry which is preliminary data.</text>
</comment>
<dbReference type="InterPro" id="IPR001173">
    <property type="entry name" value="Glyco_trans_2-like"/>
</dbReference>
<dbReference type="Gene3D" id="3.90.550.10">
    <property type="entry name" value="Spore Coat Polysaccharide Biosynthesis Protein SpsA, Chain A"/>
    <property type="match status" value="1"/>
</dbReference>
<protein>
    <submittedName>
        <fullName evidence="2">Glycosyltransferase family 2 protein</fullName>
    </submittedName>
</protein>
<dbReference type="SUPFAM" id="SSF53448">
    <property type="entry name" value="Nucleotide-diphospho-sugar transferases"/>
    <property type="match status" value="1"/>
</dbReference>
<dbReference type="AlphaFoldDB" id="A0A9X3MXN3"/>
<evidence type="ECO:0000313" key="3">
    <source>
        <dbReference type="Proteomes" id="UP001149140"/>
    </source>
</evidence>
<dbReference type="InterPro" id="IPR029044">
    <property type="entry name" value="Nucleotide-diphossugar_trans"/>
</dbReference>
<dbReference type="Proteomes" id="UP001149140">
    <property type="component" value="Unassembled WGS sequence"/>
</dbReference>
<name>A0A9X3MXN3_9ACTN</name>
<organism evidence="2 3">
    <name type="scientific">Solirubrobacter ginsenosidimutans</name>
    <dbReference type="NCBI Taxonomy" id="490573"/>
    <lineage>
        <taxon>Bacteria</taxon>
        <taxon>Bacillati</taxon>
        <taxon>Actinomycetota</taxon>
        <taxon>Thermoleophilia</taxon>
        <taxon>Solirubrobacterales</taxon>
        <taxon>Solirubrobacteraceae</taxon>
        <taxon>Solirubrobacter</taxon>
    </lineage>
</organism>
<evidence type="ECO:0000313" key="2">
    <source>
        <dbReference type="EMBL" id="MDA0164724.1"/>
    </source>
</evidence>
<sequence>MPTIDVAVVAYNHFELTQSCLEHLERQTREFNLLVCDNGSTDGTAERVAERWPLAKVSRLETNHGFATACNTAVGLGSADYLVLMNNDVDCRPDFLERVVAPLENDADVASVASLMVRPDGERIDSIGLTADATLSPFPRHTGRPIGEAADERPVLLGPAGTAAAYRRSAWDALGGLDERIHAYGEDFDLVVRLRAAGWKTAAAPDAVGIHLGSATYGHRSRRQRQYGGFGRAYLMRRYGLLKRREAARTALTEAIVVAGDAVISRDLAALQGRIAGWRAARDLPKLAFPPPEAIDHDIAFREAIDRRRGVYSQ</sequence>
<evidence type="ECO:0000259" key="1">
    <source>
        <dbReference type="Pfam" id="PF00535"/>
    </source>
</evidence>
<gene>
    <name evidence="2" type="ORF">OM076_30935</name>
</gene>
<feature type="domain" description="Glycosyltransferase 2-like" evidence="1">
    <location>
        <begin position="6"/>
        <end position="171"/>
    </location>
</feature>
<dbReference type="CDD" id="cd04186">
    <property type="entry name" value="GT_2_like_c"/>
    <property type="match status" value="1"/>
</dbReference>
<dbReference type="PANTHER" id="PTHR43179:SF7">
    <property type="entry name" value="RHAMNOSYLTRANSFERASE WBBL"/>
    <property type="match status" value="1"/>
</dbReference>
<dbReference type="RefSeq" id="WP_270043975.1">
    <property type="nucleotide sequence ID" value="NZ_JAPDOD010000037.1"/>
</dbReference>
<accession>A0A9X3MXN3</accession>